<dbReference type="AlphaFoldDB" id="A0A518BMR5"/>
<proteinExistence type="predicted"/>
<accession>A0A518BMR5</accession>
<dbReference type="RefSeq" id="WP_145067136.1">
    <property type="nucleotide sequence ID" value="NZ_CP036287.1"/>
</dbReference>
<dbReference type="Proteomes" id="UP000316921">
    <property type="component" value="Chromosome"/>
</dbReference>
<evidence type="ECO:0000313" key="1">
    <source>
        <dbReference type="EMBL" id="QDU68268.1"/>
    </source>
</evidence>
<sequence length="325" mass="35386">MAILAAGVDEAGLGPILGPLCLGWVVLRLPERGVDPWAALESVVGSEPTHDKERLVVADSKRVFSRNPRGRKRLEATALAFLGARRGAERIPARPAEFLPSVLGPSAECLAAHPWYTSLPGALPLWSEAGWVELRAERLRRALATAQIEIVDLGVRLVPAGELNRAFDATGNKSTAVWGQVGPILRYLWRRSTDHELDLVVDRQGGRAHYGPDLARALGDATVHLIEESDGRSAYRLERHGGGHGGEAVFVEKADRDSFAVALASCLAKYARELSMEAFNGWFAERQVGLKPTAGYATDGRRWLADAEQALAAADLERDLIVRRR</sequence>
<dbReference type="GO" id="GO:0003676">
    <property type="term" value="F:nucleic acid binding"/>
    <property type="evidence" value="ECO:0007669"/>
    <property type="project" value="InterPro"/>
</dbReference>
<dbReference type="InterPro" id="IPR036397">
    <property type="entry name" value="RNaseH_sf"/>
</dbReference>
<evidence type="ECO:0000313" key="2">
    <source>
        <dbReference type="Proteomes" id="UP000316921"/>
    </source>
</evidence>
<dbReference type="Gene3D" id="3.30.420.10">
    <property type="entry name" value="Ribonuclease H-like superfamily/Ribonuclease H"/>
    <property type="match status" value="2"/>
</dbReference>
<dbReference type="KEGG" id="pbap:Pla133_33630"/>
<dbReference type="SUPFAM" id="SSF53098">
    <property type="entry name" value="Ribonuclease H-like"/>
    <property type="match status" value="2"/>
</dbReference>
<dbReference type="InterPro" id="IPR012337">
    <property type="entry name" value="RNaseH-like_sf"/>
</dbReference>
<name>A0A518BMR5_9BACT</name>
<gene>
    <name evidence="1" type="ORF">Pla133_33630</name>
</gene>
<protein>
    <submittedName>
        <fullName evidence="1">Uncharacterized protein</fullName>
    </submittedName>
</protein>
<organism evidence="1 2">
    <name type="scientific">Engelhardtia mirabilis</name>
    <dbReference type="NCBI Taxonomy" id="2528011"/>
    <lineage>
        <taxon>Bacteria</taxon>
        <taxon>Pseudomonadati</taxon>
        <taxon>Planctomycetota</taxon>
        <taxon>Planctomycetia</taxon>
        <taxon>Planctomycetia incertae sedis</taxon>
        <taxon>Engelhardtia</taxon>
    </lineage>
</organism>
<dbReference type="EMBL" id="CP036287">
    <property type="protein sequence ID" value="QDU68268.1"/>
    <property type="molecule type" value="Genomic_DNA"/>
</dbReference>
<keyword evidence="2" id="KW-1185">Reference proteome</keyword>
<reference evidence="1 2" key="1">
    <citation type="submission" date="2019-02" db="EMBL/GenBank/DDBJ databases">
        <title>Deep-cultivation of Planctomycetes and their phenomic and genomic characterization uncovers novel biology.</title>
        <authorList>
            <person name="Wiegand S."/>
            <person name="Jogler M."/>
            <person name="Boedeker C."/>
            <person name="Pinto D."/>
            <person name="Vollmers J."/>
            <person name="Rivas-Marin E."/>
            <person name="Kohn T."/>
            <person name="Peeters S.H."/>
            <person name="Heuer A."/>
            <person name="Rast P."/>
            <person name="Oberbeckmann S."/>
            <person name="Bunk B."/>
            <person name="Jeske O."/>
            <person name="Meyerdierks A."/>
            <person name="Storesund J.E."/>
            <person name="Kallscheuer N."/>
            <person name="Luecker S."/>
            <person name="Lage O.M."/>
            <person name="Pohl T."/>
            <person name="Merkel B.J."/>
            <person name="Hornburger P."/>
            <person name="Mueller R.-W."/>
            <person name="Bruemmer F."/>
            <person name="Labrenz M."/>
            <person name="Spormann A.M."/>
            <person name="Op den Camp H."/>
            <person name="Overmann J."/>
            <person name="Amann R."/>
            <person name="Jetten M.S.M."/>
            <person name="Mascher T."/>
            <person name="Medema M.H."/>
            <person name="Devos D.P."/>
            <person name="Kaster A.-K."/>
            <person name="Ovreas L."/>
            <person name="Rohde M."/>
            <person name="Galperin M.Y."/>
            <person name="Jogler C."/>
        </authorList>
    </citation>
    <scope>NUCLEOTIDE SEQUENCE [LARGE SCALE GENOMIC DNA]</scope>
    <source>
        <strain evidence="1 2">Pla133</strain>
    </source>
</reference>